<sequence length="246" mass="27437">MSLLYRLLKRSKALLLCALVISQYSHASVIMNGNRIIYPASAKEKTLQFTNQDPHPNLVQIWLDINNPRSTPSTADAPFVATPQVFRMEPNSGQAVRLMFTGAGLPQDRESVFYFNFQQIPSVKSADKDKNKLLLLVSNRLKVFYRPDSLPGSSDKISDELGFSVKKIQGKMHLVVNNPTAYHANFTQATITTGGKSVNVPDVTMVAPKSEISWPIKSVINVNNSSVLQYKLVNDYGVEIKGKYQF</sequence>
<dbReference type="PANTHER" id="PTHR30251:SF25">
    <property type="entry name" value="FIMBRIAE CHAPARONE"/>
    <property type="match status" value="1"/>
</dbReference>
<dbReference type="InterPro" id="IPR050643">
    <property type="entry name" value="Periplasmic_pilus_chap"/>
</dbReference>
<keyword evidence="1" id="KW-0732">Signal</keyword>
<feature type="domain" description="Pili assembly chaperone N-terminal" evidence="2">
    <location>
        <begin position="29"/>
        <end position="150"/>
    </location>
</feature>
<feature type="domain" description="Pili assembly chaperone C-terminal" evidence="3">
    <location>
        <begin position="176"/>
        <end position="239"/>
    </location>
</feature>
<dbReference type="EMBL" id="JADRCR010000006">
    <property type="protein sequence ID" value="MBK5144596.1"/>
    <property type="molecule type" value="Genomic_DNA"/>
</dbReference>
<evidence type="ECO:0000313" key="4">
    <source>
        <dbReference type="EMBL" id="MBK5144596.1"/>
    </source>
</evidence>
<protein>
    <submittedName>
        <fullName evidence="4">Molecular chaperone</fullName>
    </submittedName>
</protein>
<gene>
    <name evidence="4" type="ORF">I2494_12865</name>
</gene>
<name>A0ABS1IS62_9GAMM</name>
<accession>A0ABS1IS62</accession>
<comment type="caution">
    <text evidence="4">The sequence shown here is derived from an EMBL/GenBank/DDBJ whole genome shotgun (WGS) entry which is preliminary data.</text>
</comment>
<feature type="chain" id="PRO_5045322718" evidence="1">
    <location>
        <begin position="28"/>
        <end position="246"/>
    </location>
</feature>
<organism evidence="4 5">
    <name type="scientific">Limnobaculum allomyrinae</name>
    <dbReference type="NCBI Taxonomy" id="2791986"/>
    <lineage>
        <taxon>Bacteria</taxon>
        <taxon>Pseudomonadati</taxon>
        <taxon>Pseudomonadota</taxon>
        <taxon>Gammaproteobacteria</taxon>
        <taxon>Enterobacterales</taxon>
        <taxon>Budviciaceae</taxon>
        <taxon>Limnobaculum</taxon>
    </lineage>
</organism>
<dbReference type="Proteomes" id="UP001296921">
    <property type="component" value="Unassembled WGS sequence"/>
</dbReference>
<dbReference type="PANTHER" id="PTHR30251">
    <property type="entry name" value="PILUS ASSEMBLY CHAPERONE"/>
    <property type="match status" value="1"/>
</dbReference>
<evidence type="ECO:0000259" key="3">
    <source>
        <dbReference type="Pfam" id="PF02753"/>
    </source>
</evidence>
<reference evidence="4 5" key="1">
    <citation type="submission" date="2020-11" db="EMBL/GenBank/DDBJ databases">
        <title>Insectihabitans protaetiae gen. nov. sp. nov. and Insectihabitans allomyrinae sp. nov., isolated from larvae of Protaetia brevitarsis seulensis and Allomyrina dichotoma, respectively.</title>
        <authorList>
            <person name="Lee S.D."/>
            <person name="Byeon Y.-S."/>
            <person name="Kim S.-M."/>
            <person name="Yang H.L."/>
            <person name="Kim I.S."/>
        </authorList>
    </citation>
    <scope>NUCLEOTIDE SEQUENCE [LARGE SCALE GENOMIC DNA]</scope>
    <source>
        <strain evidence="4 5">BWR-B9</strain>
    </source>
</reference>
<feature type="signal peptide" evidence="1">
    <location>
        <begin position="1"/>
        <end position="27"/>
    </location>
</feature>
<dbReference type="InterPro" id="IPR016147">
    <property type="entry name" value="Pili_assmbl_chaperone_N"/>
</dbReference>
<evidence type="ECO:0000259" key="2">
    <source>
        <dbReference type="Pfam" id="PF00345"/>
    </source>
</evidence>
<evidence type="ECO:0000256" key="1">
    <source>
        <dbReference type="SAM" id="SignalP"/>
    </source>
</evidence>
<dbReference type="InterPro" id="IPR016148">
    <property type="entry name" value="Pili_assmbl_chaperone_C"/>
</dbReference>
<keyword evidence="5" id="KW-1185">Reference proteome</keyword>
<dbReference type="RefSeq" id="WP_218467099.1">
    <property type="nucleotide sequence ID" value="NZ_JADRCR010000006.1"/>
</dbReference>
<evidence type="ECO:0000313" key="5">
    <source>
        <dbReference type="Proteomes" id="UP001296921"/>
    </source>
</evidence>
<dbReference type="Pfam" id="PF00345">
    <property type="entry name" value="PapD_N"/>
    <property type="match status" value="1"/>
</dbReference>
<proteinExistence type="predicted"/>
<dbReference type="Pfam" id="PF02753">
    <property type="entry name" value="PapD_C"/>
    <property type="match status" value="1"/>
</dbReference>